<accession>A0A975K4M8</accession>
<keyword evidence="3" id="KW-1185">Reference proteome</keyword>
<organism evidence="2 3">
    <name type="scientific">Sphingobium phenoxybenzoativorans</name>
    <dbReference type="NCBI Taxonomy" id="1592790"/>
    <lineage>
        <taxon>Bacteria</taxon>
        <taxon>Pseudomonadati</taxon>
        <taxon>Pseudomonadota</taxon>
        <taxon>Alphaproteobacteria</taxon>
        <taxon>Sphingomonadales</taxon>
        <taxon>Sphingomonadaceae</taxon>
        <taxon>Sphingobium</taxon>
    </lineage>
</organism>
<dbReference type="SUPFAM" id="SSF54909">
    <property type="entry name" value="Dimeric alpha+beta barrel"/>
    <property type="match status" value="1"/>
</dbReference>
<dbReference type="InterPro" id="IPR009799">
    <property type="entry name" value="EthD_dom"/>
</dbReference>
<evidence type="ECO:0000313" key="2">
    <source>
        <dbReference type="EMBL" id="QUT04309.1"/>
    </source>
</evidence>
<dbReference type="NCBIfam" id="TIGR02118">
    <property type="entry name" value="EthD family reductase"/>
    <property type="match status" value="1"/>
</dbReference>
<gene>
    <name evidence="2" type="ORF">KFK14_14615</name>
</gene>
<sequence>MLKILTFARRRPGMSLEEFDDYWRNHHGPLVSQYLDLIGDVRYVQTRVAHPRVFDMVNGPRNANPGASLPYDGVAEHWFESEEALIAAWQSPAGKEALAAIAADEPNFIDHKTSYNFVGEQRLVYSSPGYKSPLGFG</sequence>
<feature type="domain" description="EthD" evidence="1">
    <location>
        <begin position="11"/>
        <end position="111"/>
    </location>
</feature>
<evidence type="ECO:0000259" key="1">
    <source>
        <dbReference type="Pfam" id="PF07110"/>
    </source>
</evidence>
<reference evidence="2" key="1">
    <citation type="submission" date="2021-04" db="EMBL/GenBank/DDBJ databases">
        <title>Isolation of p-tert-butylphenol degrading bacteria Sphingobium phenoxybenzoativorans Tas13 from active sludge.</title>
        <authorList>
            <person name="Li Y."/>
        </authorList>
    </citation>
    <scope>NUCLEOTIDE SEQUENCE</scope>
    <source>
        <strain evidence="2">Tas13</strain>
    </source>
</reference>
<protein>
    <submittedName>
        <fullName evidence="2">EthD domain-containing protein</fullName>
    </submittedName>
</protein>
<dbReference type="Proteomes" id="UP000681425">
    <property type="component" value="Chromosome"/>
</dbReference>
<dbReference type="InterPro" id="IPR011008">
    <property type="entry name" value="Dimeric_a/b-barrel"/>
</dbReference>
<dbReference type="GO" id="GO:0016491">
    <property type="term" value="F:oxidoreductase activity"/>
    <property type="evidence" value="ECO:0007669"/>
    <property type="project" value="InterPro"/>
</dbReference>
<evidence type="ECO:0000313" key="3">
    <source>
        <dbReference type="Proteomes" id="UP000681425"/>
    </source>
</evidence>
<name>A0A975K4M8_9SPHN</name>
<proteinExistence type="predicted"/>
<dbReference type="KEGG" id="spph:KFK14_14615"/>
<dbReference type="Gene3D" id="3.30.70.100">
    <property type="match status" value="1"/>
</dbReference>
<dbReference type="AlphaFoldDB" id="A0A975K4M8"/>
<dbReference type="EMBL" id="CP073910">
    <property type="protein sequence ID" value="QUT04309.1"/>
    <property type="molecule type" value="Genomic_DNA"/>
</dbReference>
<dbReference type="RefSeq" id="WP_212608143.1">
    <property type="nucleotide sequence ID" value="NZ_CP073910.1"/>
</dbReference>
<dbReference type="Pfam" id="PF07110">
    <property type="entry name" value="EthD"/>
    <property type="match status" value="1"/>
</dbReference>